<evidence type="ECO:0000313" key="13">
    <source>
        <dbReference type="Proteomes" id="UP001652621"/>
    </source>
</evidence>
<keyword evidence="7" id="KW-0804">Transcription</keyword>
<dbReference type="CDD" id="cd00086">
    <property type="entry name" value="homeodomain"/>
    <property type="match status" value="1"/>
</dbReference>
<evidence type="ECO:0000256" key="6">
    <source>
        <dbReference type="ARBA" id="ARBA00023159"/>
    </source>
</evidence>
<evidence type="ECO:0000256" key="8">
    <source>
        <dbReference type="ARBA" id="ARBA00023242"/>
    </source>
</evidence>
<dbReference type="PROSITE" id="PS00027">
    <property type="entry name" value="HOMEOBOX_1"/>
    <property type="match status" value="1"/>
</dbReference>
<dbReference type="GO" id="GO:0000981">
    <property type="term" value="F:DNA-binding transcription factor activity, RNA polymerase II-specific"/>
    <property type="evidence" value="ECO:0007669"/>
    <property type="project" value="InterPro"/>
</dbReference>
<dbReference type="PANTHER" id="PTHR24328:SF7">
    <property type="entry name" value="BUTTONLESS"/>
    <property type="match status" value="1"/>
</dbReference>
<evidence type="ECO:0000259" key="12">
    <source>
        <dbReference type="PROSITE" id="PS50071"/>
    </source>
</evidence>
<feature type="domain" description="Homeobox" evidence="12">
    <location>
        <begin position="154"/>
        <end position="214"/>
    </location>
</feature>
<evidence type="ECO:0000256" key="9">
    <source>
        <dbReference type="PROSITE-ProRule" id="PRU00108"/>
    </source>
</evidence>
<dbReference type="VEuPathDB" id="VectorBase:MDOMA2_015258"/>
<name>A0A9J7D9D4_MUSDO</name>
<dbReference type="GO" id="GO:0005634">
    <property type="term" value="C:nucleus"/>
    <property type="evidence" value="ECO:0007669"/>
    <property type="project" value="UniProtKB-SubCell"/>
</dbReference>
<dbReference type="Gene3D" id="1.10.10.60">
    <property type="entry name" value="Homeodomain-like"/>
    <property type="match status" value="1"/>
</dbReference>
<reference evidence="14" key="1">
    <citation type="submission" date="2025-08" db="UniProtKB">
        <authorList>
            <consortium name="RefSeq"/>
        </authorList>
    </citation>
    <scope>IDENTIFICATION</scope>
    <source>
        <strain evidence="14">Aabys</strain>
        <tissue evidence="14">Whole body</tissue>
    </source>
</reference>
<dbReference type="InterPro" id="IPR017970">
    <property type="entry name" value="Homeobox_CS"/>
</dbReference>
<dbReference type="SMART" id="SM00389">
    <property type="entry name" value="HOX"/>
    <property type="match status" value="1"/>
</dbReference>
<keyword evidence="6" id="KW-0010">Activator</keyword>
<dbReference type="OrthoDB" id="6159439at2759"/>
<protein>
    <submittedName>
        <fullName evidence="14">Homeobox protein MOX-2</fullName>
    </submittedName>
</protein>
<keyword evidence="5 9" id="KW-0371">Homeobox</keyword>
<feature type="DNA-binding region" description="Homeobox" evidence="9">
    <location>
        <begin position="156"/>
        <end position="215"/>
    </location>
</feature>
<dbReference type="InterPro" id="IPR009057">
    <property type="entry name" value="Homeodomain-like_sf"/>
</dbReference>
<keyword evidence="8 9" id="KW-0539">Nucleus</keyword>
<dbReference type="InterPro" id="IPR020479">
    <property type="entry name" value="HD_metazoa"/>
</dbReference>
<dbReference type="GeneID" id="105261999"/>
<dbReference type="InterPro" id="IPR001356">
    <property type="entry name" value="HD"/>
</dbReference>
<evidence type="ECO:0000256" key="5">
    <source>
        <dbReference type="ARBA" id="ARBA00023155"/>
    </source>
</evidence>
<dbReference type="PRINTS" id="PR00024">
    <property type="entry name" value="HOMEOBOX"/>
</dbReference>
<dbReference type="KEGG" id="mde:105261999"/>
<dbReference type="InterPro" id="IPR042634">
    <property type="entry name" value="MOX-1/MOX-2"/>
</dbReference>
<dbReference type="RefSeq" id="XP_011293625.3">
    <property type="nucleotide sequence ID" value="XM_011295323.3"/>
</dbReference>
<evidence type="ECO:0000256" key="4">
    <source>
        <dbReference type="ARBA" id="ARBA00023125"/>
    </source>
</evidence>
<dbReference type="PROSITE" id="PS50071">
    <property type="entry name" value="HOMEOBOX_2"/>
    <property type="match status" value="1"/>
</dbReference>
<evidence type="ECO:0000256" key="10">
    <source>
        <dbReference type="RuleBase" id="RU000682"/>
    </source>
</evidence>
<proteinExistence type="predicted"/>
<evidence type="ECO:0000256" key="1">
    <source>
        <dbReference type="ARBA" id="ARBA00004123"/>
    </source>
</evidence>
<dbReference type="AlphaFoldDB" id="A0A9J7D9D4"/>
<dbReference type="PANTHER" id="PTHR24328">
    <property type="entry name" value="HOMEOBOX PROTEIN MOX"/>
    <property type="match status" value="1"/>
</dbReference>
<keyword evidence="3" id="KW-0805">Transcription regulation</keyword>
<comment type="subcellular location">
    <subcellularLocation>
        <location evidence="1 9 10">Nucleus</location>
    </subcellularLocation>
</comment>
<evidence type="ECO:0000256" key="3">
    <source>
        <dbReference type="ARBA" id="ARBA00023015"/>
    </source>
</evidence>
<keyword evidence="2" id="KW-0217">Developmental protein</keyword>
<dbReference type="SUPFAM" id="SSF46689">
    <property type="entry name" value="Homeodomain-like"/>
    <property type="match status" value="1"/>
</dbReference>
<evidence type="ECO:0000256" key="7">
    <source>
        <dbReference type="ARBA" id="ARBA00023163"/>
    </source>
</evidence>
<feature type="region of interest" description="Disordered" evidence="11">
    <location>
        <begin position="114"/>
        <end position="133"/>
    </location>
</feature>
<keyword evidence="13" id="KW-1185">Reference proteome</keyword>
<dbReference type="Proteomes" id="UP001652621">
    <property type="component" value="Unplaced"/>
</dbReference>
<organism evidence="13 14">
    <name type="scientific">Musca domestica</name>
    <name type="common">House fly</name>
    <dbReference type="NCBI Taxonomy" id="7370"/>
    <lineage>
        <taxon>Eukaryota</taxon>
        <taxon>Metazoa</taxon>
        <taxon>Ecdysozoa</taxon>
        <taxon>Arthropoda</taxon>
        <taxon>Hexapoda</taxon>
        <taxon>Insecta</taxon>
        <taxon>Pterygota</taxon>
        <taxon>Neoptera</taxon>
        <taxon>Endopterygota</taxon>
        <taxon>Diptera</taxon>
        <taxon>Brachycera</taxon>
        <taxon>Muscomorpha</taxon>
        <taxon>Muscoidea</taxon>
        <taxon>Muscidae</taxon>
        <taxon>Musca</taxon>
    </lineage>
</organism>
<keyword evidence="4 9" id="KW-0238">DNA-binding</keyword>
<dbReference type="GO" id="GO:0000978">
    <property type="term" value="F:RNA polymerase II cis-regulatory region sequence-specific DNA binding"/>
    <property type="evidence" value="ECO:0007669"/>
    <property type="project" value="TreeGrafter"/>
</dbReference>
<dbReference type="Pfam" id="PF00046">
    <property type="entry name" value="Homeodomain"/>
    <property type="match status" value="1"/>
</dbReference>
<sequence>MQTNLEEFLFCETSLESYSANRNNFETQCHNNYDNQIINSSTDQNTYREMHNFYLNQFNQSFIGTATQCVTSSSDMPENCGSNSYPYSYNQNYSQFEGNFLSPSAHQYWRTENSDNQKTTSCPEELKSNEKIASPTDSRQILQITNTLLPPTVSSSRKERTAFTKEQIKSLEKEFQHANYLTRLRRYEIAVALDLTERQVKVWFQNRRMKYKRLKMDAAANN</sequence>
<evidence type="ECO:0000256" key="2">
    <source>
        <dbReference type="ARBA" id="ARBA00022473"/>
    </source>
</evidence>
<accession>A0A9J7D9D4</accession>
<evidence type="ECO:0000313" key="14">
    <source>
        <dbReference type="RefSeq" id="XP_011293625.3"/>
    </source>
</evidence>
<evidence type="ECO:0000256" key="11">
    <source>
        <dbReference type="SAM" id="MobiDB-lite"/>
    </source>
</evidence>
<gene>
    <name evidence="14" type="primary">LOC105261999</name>
</gene>
<dbReference type="GO" id="GO:0045944">
    <property type="term" value="P:positive regulation of transcription by RNA polymerase II"/>
    <property type="evidence" value="ECO:0007669"/>
    <property type="project" value="InterPro"/>
</dbReference>